<dbReference type="Proteomes" id="UP001610818">
    <property type="component" value="Unassembled WGS sequence"/>
</dbReference>
<dbReference type="PANTHER" id="PTHR43459:SF1">
    <property type="entry name" value="EG:BACN32G11.4 PROTEIN"/>
    <property type="match status" value="1"/>
</dbReference>
<dbReference type="InterPro" id="IPR001753">
    <property type="entry name" value="Enoyl-CoA_hydra/iso"/>
</dbReference>
<comment type="caution">
    <text evidence="1">The sequence shown here is derived from an EMBL/GenBank/DDBJ whole genome shotgun (WGS) entry which is preliminary data.</text>
</comment>
<keyword evidence="2" id="KW-1185">Reference proteome</keyword>
<sequence length="220" mass="22681">MKEALTLTVDGTEPMSAAAVSAVQEVCDRAEAQGGSGILTVHVSGTPSGDWTSGLDVMLVSKWERVLRRLERLPLATVAVAGGDCGGTALDVFLAADVRAATNGTRLLISRDATATWPGMAGYRLAALVGTARIRRAVLFGLPIEAPEALRLGIIDEIVDEPAIAAAAVAGLASGLAGKELAIRRQLLLDAATTSFEDALGPHLAACDRALRGTARQEAS</sequence>
<name>A0ABW7R205_9ACTN</name>
<protein>
    <submittedName>
        <fullName evidence="1">Enoyl-CoA-hydratase DpgB</fullName>
        <ecNumber evidence="1">4.2.1.17</ecNumber>
    </submittedName>
</protein>
<dbReference type="EC" id="4.2.1.17" evidence="1"/>
<dbReference type="EMBL" id="JBIRGQ010000008">
    <property type="protein sequence ID" value="MFH8550625.1"/>
    <property type="molecule type" value="Genomic_DNA"/>
</dbReference>
<evidence type="ECO:0000313" key="2">
    <source>
        <dbReference type="Proteomes" id="UP001610818"/>
    </source>
</evidence>
<reference evidence="1 2" key="1">
    <citation type="submission" date="2024-10" db="EMBL/GenBank/DDBJ databases">
        <title>The Natural Products Discovery Center: Release of the First 8490 Sequenced Strains for Exploring Actinobacteria Biosynthetic Diversity.</title>
        <authorList>
            <person name="Kalkreuter E."/>
            <person name="Kautsar S.A."/>
            <person name="Yang D."/>
            <person name="Bader C.D."/>
            <person name="Teijaro C.N."/>
            <person name="Fluegel L."/>
            <person name="Davis C.M."/>
            <person name="Simpson J.R."/>
            <person name="Lauterbach L."/>
            <person name="Steele A.D."/>
            <person name="Gui C."/>
            <person name="Meng S."/>
            <person name="Li G."/>
            <person name="Viehrig K."/>
            <person name="Ye F."/>
            <person name="Su P."/>
            <person name="Kiefer A.F."/>
            <person name="Nichols A."/>
            <person name="Cepeda A.J."/>
            <person name="Yan W."/>
            <person name="Fan B."/>
            <person name="Jiang Y."/>
            <person name="Adhikari A."/>
            <person name="Zheng C.-J."/>
            <person name="Schuster L."/>
            <person name="Cowan T.M."/>
            <person name="Smanski M.J."/>
            <person name="Chevrette M.G."/>
            <person name="De Carvalho L.P.S."/>
            <person name="Shen B."/>
        </authorList>
    </citation>
    <scope>NUCLEOTIDE SEQUENCE [LARGE SCALE GENOMIC DNA]</scope>
    <source>
        <strain evidence="1 2">NPDC017990</strain>
    </source>
</reference>
<dbReference type="SUPFAM" id="SSF52096">
    <property type="entry name" value="ClpP/crotonase"/>
    <property type="match status" value="1"/>
</dbReference>
<dbReference type="InterPro" id="IPR053545">
    <property type="entry name" value="Enoyl-CoA_hydratase-like"/>
</dbReference>
<dbReference type="Gene3D" id="3.90.226.10">
    <property type="entry name" value="2-enoyl-CoA Hydratase, Chain A, domain 1"/>
    <property type="match status" value="1"/>
</dbReference>
<dbReference type="NCBIfam" id="NF042431">
    <property type="entry name" value="EnCoAhydt_DpgB"/>
    <property type="match status" value="1"/>
</dbReference>
<dbReference type="CDD" id="cd06558">
    <property type="entry name" value="crotonase-like"/>
    <property type="match status" value="1"/>
</dbReference>
<dbReference type="PANTHER" id="PTHR43459">
    <property type="entry name" value="ENOYL-COA HYDRATASE"/>
    <property type="match status" value="1"/>
</dbReference>
<dbReference type="RefSeq" id="WP_397717181.1">
    <property type="nucleotide sequence ID" value="NZ_JBIRGN010000008.1"/>
</dbReference>
<keyword evidence="1" id="KW-0456">Lyase</keyword>
<dbReference type="GO" id="GO:0004300">
    <property type="term" value="F:enoyl-CoA hydratase activity"/>
    <property type="evidence" value="ECO:0007669"/>
    <property type="project" value="UniProtKB-EC"/>
</dbReference>
<dbReference type="Pfam" id="PF00378">
    <property type="entry name" value="ECH_1"/>
    <property type="match status" value="1"/>
</dbReference>
<organism evidence="1 2">
    <name type="scientific">Streptomyces longisporoflavus</name>
    <dbReference type="NCBI Taxonomy" id="28044"/>
    <lineage>
        <taxon>Bacteria</taxon>
        <taxon>Bacillati</taxon>
        <taxon>Actinomycetota</taxon>
        <taxon>Actinomycetes</taxon>
        <taxon>Kitasatosporales</taxon>
        <taxon>Streptomycetaceae</taxon>
        <taxon>Streptomyces</taxon>
    </lineage>
</organism>
<dbReference type="InterPro" id="IPR029045">
    <property type="entry name" value="ClpP/crotonase-like_dom_sf"/>
</dbReference>
<gene>
    <name evidence="1" type="primary">dpgB</name>
    <name evidence="1" type="ORF">ACH4F9_37100</name>
</gene>
<accession>A0ABW7R205</accession>
<proteinExistence type="predicted"/>
<evidence type="ECO:0000313" key="1">
    <source>
        <dbReference type="EMBL" id="MFH8550625.1"/>
    </source>
</evidence>